<evidence type="ECO:0000259" key="1">
    <source>
        <dbReference type="Pfam" id="PF12706"/>
    </source>
</evidence>
<dbReference type="AlphaFoldDB" id="A0A3L8PXE3"/>
<dbReference type="Proteomes" id="UP000281474">
    <property type="component" value="Unassembled WGS sequence"/>
</dbReference>
<accession>A0A3L8PXE3</accession>
<dbReference type="SUPFAM" id="SSF56281">
    <property type="entry name" value="Metallo-hydrolase/oxidoreductase"/>
    <property type="match status" value="1"/>
</dbReference>
<dbReference type="PANTHER" id="PTHR15032">
    <property type="entry name" value="N-ACYL-PHOSPHATIDYLETHANOLAMINE-HYDROLYZING PHOSPHOLIPASE D"/>
    <property type="match status" value="1"/>
</dbReference>
<dbReference type="EMBL" id="QZEI01000043">
    <property type="protein sequence ID" value="RLV59128.1"/>
    <property type="molecule type" value="Genomic_DNA"/>
</dbReference>
<sequence>MLLIACSNTNQVQKLIDDNSVIKYQKNTNQHVFQNLYPVKIKDRIYPVTCEQDCYPQSIEVQCQSKAENCVFIGKNEAVTLSTGFEVQWLGHASFHIKTSSETSLLFDPVTKQFDSPVGFAHWLTGGIYRNEPKKWLSEQQLKDVNAVMYSHIHYDHFNKSDIDNMDRDIQHLVPLGFAKHFDNDRYLINEMAWYSSTNIHNTSVHFVPANHFSGRILVPFIYNDFNQSLWGGWIVEHNGKKLFFAGDTGYSKHFSDIRKRYGAIDICLMPIASYHHEENGDWYRYVHLTPEDALVAADELECKVIIPWGYGNNSWKMGDKSSHSPLLRLLHMHKKMSSSVPLYILNEGERVKL</sequence>
<dbReference type="InterPro" id="IPR001279">
    <property type="entry name" value="Metallo-B-lactamas"/>
</dbReference>
<proteinExistence type="predicted"/>
<keyword evidence="2" id="KW-0378">Hydrolase</keyword>
<keyword evidence="3" id="KW-1185">Reference proteome</keyword>
<protein>
    <submittedName>
        <fullName evidence="2">Zn-dependent hydrolase</fullName>
    </submittedName>
</protein>
<dbReference type="PANTHER" id="PTHR15032:SF4">
    <property type="entry name" value="N-ACYL-PHOSPHATIDYLETHANOLAMINE-HYDROLYZING PHOSPHOLIPASE D"/>
    <property type="match status" value="1"/>
</dbReference>
<dbReference type="GO" id="GO:0005737">
    <property type="term" value="C:cytoplasm"/>
    <property type="evidence" value="ECO:0007669"/>
    <property type="project" value="TreeGrafter"/>
</dbReference>
<dbReference type="Pfam" id="PF12706">
    <property type="entry name" value="Lactamase_B_2"/>
    <property type="match status" value="1"/>
</dbReference>
<dbReference type="OrthoDB" id="9805728at2"/>
<dbReference type="InterPro" id="IPR036866">
    <property type="entry name" value="RibonucZ/Hydroxyglut_hydro"/>
</dbReference>
<gene>
    <name evidence="2" type="ORF">D5018_13725</name>
</gene>
<dbReference type="Gene3D" id="3.60.15.10">
    <property type="entry name" value="Ribonuclease Z/Hydroxyacylglutathione hydrolase-like"/>
    <property type="match status" value="1"/>
</dbReference>
<feature type="domain" description="Metallo-beta-lactamase" evidence="1">
    <location>
        <begin position="105"/>
        <end position="308"/>
    </location>
</feature>
<comment type="caution">
    <text evidence="2">The sequence shown here is derived from an EMBL/GenBank/DDBJ whole genome shotgun (WGS) entry which is preliminary data.</text>
</comment>
<dbReference type="GO" id="GO:0016787">
    <property type="term" value="F:hydrolase activity"/>
    <property type="evidence" value="ECO:0007669"/>
    <property type="project" value="UniProtKB-KW"/>
</dbReference>
<name>A0A3L8PXE3_9GAMM</name>
<evidence type="ECO:0000313" key="2">
    <source>
        <dbReference type="EMBL" id="RLV59128.1"/>
    </source>
</evidence>
<evidence type="ECO:0000313" key="3">
    <source>
        <dbReference type="Proteomes" id="UP000281474"/>
    </source>
</evidence>
<organism evidence="2 3">
    <name type="scientific">Parashewanella curva</name>
    <dbReference type="NCBI Taxonomy" id="2338552"/>
    <lineage>
        <taxon>Bacteria</taxon>
        <taxon>Pseudomonadati</taxon>
        <taxon>Pseudomonadota</taxon>
        <taxon>Gammaproteobacteria</taxon>
        <taxon>Alteromonadales</taxon>
        <taxon>Shewanellaceae</taxon>
        <taxon>Parashewanella</taxon>
    </lineage>
</organism>
<reference evidence="2 3" key="1">
    <citation type="submission" date="2018-09" db="EMBL/GenBank/DDBJ databases">
        <title>Phylogeny of the Shewanellaceae, and recommendation for two new genera, Pseudoshewanella and Parashewanella.</title>
        <authorList>
            <person name="Wang G."/>
        </authorList>
    </citation>
    <scope>NUCLEOTIDE SEQUENCE [LARGE SCALE GENOMIC DNA]</scope>
    <source>
        <strain evidence="2 3">C51</strain>
    </source>
</reference>